<dbReference type="Pfam" id="PF00078">
    <property type="entry name" value="RVT_1"/>
    <property type="match status" value="1"/>
</dbReference>
<dbReference type="FunFam" id="2.60.40.420:FF:000031">
    <property type="entry name" value="Laccase-2 isoform A"/>
    <property type="match status" value="1"/>
</dbReference>
<gene>
    <name evidence="3" type="ORF">EAG_11853</name>
</gene>
<evidence type="ECO:0000313" key="3">
    <source>
        <dbReference type="EMBL" id="EFN65085.1"/>
    </source>
</evidence>
<dbReference type="InterPro" id="IPR011707">
    <property type="entry name" value="Cu-oxidase-like_N"/>
</dbReference>
<proteinExistence type="inferred from homology"/>
<name>E2ANA4_CAMFO</name>
<dbReference type="InterPro" id="IPR043502">
    <property type="entry name" value="DNA/RNA_pol_sf"/>
</dbReference>
<dbReference type="InterPro" id="IPR051320">
    <property type="entry name" value="Viral_Replic_Matur_Polypro"/>
</dbReference>
<sequence>MQISTPEECARECKDGEQPKTCYYHFVLEYYTSNNRACDFCEQPLNNSGITSLCECVKGDGIEKTIFSINRMIPSPSIQVCKNDYIIIDVQNDAEGLEASIHWHGIFQNGYQYFDGVPFVTQCPILSSNTFRYQFRVKNSGTHFYHSHISVHMIDGQYGSLIVRDPPQLNPHYGSYDEDRLEHVIIISDWMHELSLERLPGRYRTNSGQTPDNFLINGRGNWTIEPSHSPWSSPIVVVKKKDGRQRFCIDFRRVNEVTHKDAYPLPQITATLDKLRGARYLSTLDLKDGYWQVPLTPGSRPVTAFTIPGKGLYQFTVMPFGLHSAPATFQRLLDSVLGPELEPHVFVYLDDIIIISRTFEKHLELLRETFRRLRDARLRLNPEKCRFCVDRLIYLGHVIDREGIRTDPEKIRAVAGWPEPQTVKQIRQFVGMASWYRRFAYDRYNFQN</sequence>
<dbReference type="GO" id="GO:0005507">
    <property type="term" value="F:copper ion binding"/>
    <property type="evidence" value="ECO:0007669"/>
    <property type="project" value="InterPro"/>
</dbReference>
<dbReference type="Gene3D" id="2.60.40.420">
    <property type="entry name" value="Cupredoxins - blue copper proteins"/>
    <property type="match status" value="1"/>
</dbReference>
<dbReference type="STRING" id="104421.E2ANA4"/>
<dbReference type="PANTHER" id="PTHR33064:SF37">
    <property type="entry name" value="RIBONUCLEASE H"/>
    <property type="match status" value="1"/>
</dbReference>
<dbReference type="SUPFAM" id="SSF56672">
    <property type="entry name" value="DNA/RNA polymerases"/>
    <property type="match status" value="1"/>
</dbReference>
<dbReference type="CDD" id="cd13858">
    <property type="entry name" value="CuRO_1_tcLCC2_insect_like"/>
    <property type="match status" value="1"/>
</dbReference>
<keyword evidence="4" id="KW-1185">Reference proteome</keyword>
<evidence type="ECO:0000259" key="2">
    <source>
        <dbReference type="PROSITE" id="PS50878"/>
    </source>
</evidence>
<dbReference type="Pfam" id="PF07732">
    <property type="entry name" value="Cu-oxidase_3"/>
    <property type="match status" value="1"/>
</dbReference>
<dbReference type="PROSITE" id="PS50878">
    <property type="entry name" value="RT_POL"/>
    <property type="match status" value="1"/>
</dbReference>
<dbReference type="InterPro" id="IPR000477">
    <property type="entry name" value="RT_dom"/>
</dbReference>
<evidence type="ECO:0000313" key="4">
    <source>
        <dbReference type="Proteomes" id="UP000000311"/>
    </source>
</evidence>
<dbReference type="InterPro" id="IPR043128">
    <property type="entry name" value="Rev_trsase/Diguanyl_cyclase"/>
</dbReference>
<dbReference type="CDD" id="cd01647">
    <property type="entry name" value="RT_LTR"/>
    <property type="match status" value="1"/>
</dbReference>
<reference evidence="3 4" key="1">
    <citation type="journal article" date="2010" name="Science">
        <title>Genomic comparison of the ants Camponotus floridanus and Harpegnathos saltator.</title>
        <authorList>
            <person name="Bonasio R."/>
            <person name="Zhang G."/>
            <person name="Ye C."/>
            <person name="Mutti N.S."/>
            <person name="Fang X."/>
            <person name="Qin N."/>
            <person name="Donahue G."/>
            <person name="Yang P."/>
            <person name="Li Q."/>
            <person name="Li C."/>
            <person name="Zhang P."/>
            <person name="Huang Z."/>
            <person name="Berger S.L."/>
            <person name="Reinberg D."/>
            <person name="Wang J."/>
            <person name="Liebig J."/>
        </authorList>
    </citation>
    <scope>NUCLEOTIDE SEQUENCE [LARGE SCALE GENOMIC DNA]</scope>
    <source>
        <strain evidence="4">C129</strain>
    </source>
</reference>
<dbReference type="Gene3D" id="3.10.10.10">
    <property type="entry name" value="HIV Type 1 Reverse Transcriptase, subunit A, domain 1"/>
    <property type="match status" value="1"/>
</dbReference>
<dbReference type="PANTHER" id="PTHR33064">
    <property type="entry name" value="POL PROTEIN"/>
    <property type="match status" value="1"/>
</dbReference>
<dbReference type="Gene3D" id="3.30.70.270">
    <property type="match status" value="2"/>
</dbReference>
<evidence type="ECO:0000256" key="1">
    <source>
        <dbReference type="ARBA" id="ARBA00010609"/>
    </source>
</evidence>
<dbReference type="Proteomes" id="UP000000311">
    <property type="component" value="Unassembled WGS sequence"/>
</dbReference>
<feature type="domain" description="Reverse transcriptase" evidence="2">
    <location>
        <begin position="219"/>
        <end position="399"/>
    </location>
</feature>
<comment type="similarity">
    <text evidence="1">Belongs to the multicopper oxidase family.</text>
</comment>
<dbReference type="EMBL" id="GL441172">
    <property type="protein sequence ID" value="EFN65085.1"/>
    <property type="molecule type" value="Genomic_DNA"/>
</dbReference>
<dbReference type="AlphaFoldDB" id="E2ANA4"/>
<accession>E2ANA4</accession>
<dbReference type="InterPro" id="IPR008972">
    <property type="entry name" value="Cupredoxin"/>
</dbReference>
<organism evidence="4">
    <name type="scientific">Camponotus floridanus</name>
    <name type="common">Florida carpenter ant</name>
    <dbReference type="NCBI Taxonomy" id="104421"/>
    <lineage>
        <taxon>Eukaryota</taxon>
        <taxon>Metazoa</taxon>
        <taxon>Ecdysozoa</taxon>
        <taxon>Arthropoda</taxon>
        <taxon>Hexapoda</taxon>
        <taxon>Insecta</taxon>
        <taxon>Pterygota</taxon>
        <taxon>Neoptera</taxon>
        <taxon>Endopterygota</taxon>
        <taxon>Hymenoptera</taxon>
        <taxon>Apocrita</taxon>
        <taxon>Aculeata</taxon>
        <taxon>Formicoidea</taxon>
        <taxon>Formicidae</taxon>
        <taxon>Formicinae</taxon>
        <taxon>Camponotus</taxon>
    </lineage>
</organism>
<dbReference type="InParanoid" id="E2ANA4"/>
<dbReference type="OrthoDB" id="7699516at2759"/>
<dbReference type="GO" id="GO:0071897">
    <property type="term" value="P:DNA biosynthetic process"/>
    <property type="evidence" value="ECO:0007669"/>
    <property type="project" value="UniProtKB-ARBA"/>
</dbReference>
<dbReference type="SUPFAM" id="SSF49503">
    <property type="entry name" value="Cupredoxins"/>
    <property type="match status" value="1"/>
</dbReference>
<protein>
    <submittedName>
        <fullName evidence="3">Uncharacterized protein F44E2.2</fullName>
    </submittedName>
</protein>